<proteinExistence type="predicted"/>
<dbReference type="Proteomes" id="UP000316304">
    <property type="component" value="Unassembled WGS sequence"/>
</dbReference>
<name>A0A5C6CNW6_9BACT</name>
<evidence type="ECO:0000313" key="6">
    <source>
        <dbReference type="EMBL" id="TWU24439.1"/>
    </source>
</evidence>
<dbReference type="InterPro" id="IPR007627">
    <property type="entry name" value="RNA_pol_sigma70_r2"/>
</dbReference>
<evidence type="ECO:0000256" key="3">
    <source>
        <dbReference type="ARBA" id="ARBA00023125"/>
    </source>
</evidence>
<organism evidence="6 7">
    <name type="scientific">Novipirellula galeiformis</name>
    <dbReference type="NCBI Taxonomy" id="2528004"/>
    <lineage>
        <taxon>Bacteria</taxon>
        <taxon>Pseudomonadati</taxon>
        <taxon>Planctomycetota</taxon>
        <taxon>Planctomycetia</taxon>
        <taxon>Pirellulales</taxon>
        <taxon>Pirellulaceae</taxon>
        <taxon>Novipirellula</taxon>
    </lineage>
</organism>
<dbReference type="Pfam" id="PF04542">
    <property type="entry name" value="Sigma70_r2"/>
    <property type="match status" value="1"/>
</dbReference>
<dbReference type="EMBL" id="SJPT01000003">
    <property type="protein sequence ID" value="TWU24439.1"/>
    <property type="molecule type" value="Genomic_DNA"/>
</dbReference>
<dbReference type="SUPFAM" id="SSF88946">
    <property type="entry name" value="Sigma2 domain of RNA polymerase sigma factors"/>
    <property type="match status" value="1"/>
</dbReference>
<evidence type="ECO:0000256" key="1">
    <source>
        <dbReference type="ARBA" id="ARBA00023015"/>
    </source>
</evidence>
<dbReference type="Gene3D" id="1.10.601.10">
    <property type="entry name" value="RNA Polymerase Primary Sigma Factor"/>
    <property type="match status" value="1"/>
</dbReference>
<comment type="caution">
    <text evidence="6">The sequence shown here is derived from an EMBL/GenBank/DDBJ whole genome shotgun (WGS) entry which is preliminary data.</text>
</comment>
<dbReference type="CDD" id="cd06171">
    <property type="entry name" value="Sigma70_r4"/>
    <property type="match status" value="1"/>
</dbReference>
<dbReference type="PANTHER" id="PTHR30603">
    <property type="entry name" value="RNA POLYMERASE SIGMA FACTOR RPO"/>
    <property type="match status" value="1"/>
</dbReference>
<dbReference type="Gene3D" id="1.10.10.10">
    <property type="entry name" value="Winged helix-like DNA-binding domain superfamily/Winged helix DNA-binding domain"/>
    <property type="match status" value="1"/>
</dbReference>
<evidence type="ECO:0000313" key="7">
    <source>
        <dbReference type="Proteomes" id="UP000316304"/>
    </source>
</evidence>
<feature type="domain" description="RNA polymerase sigma-70" evidence="5">
    <location>
        <begin position="521"/>
        <end position="547"/>
    </location>
</feature>
<evidence type="ECO:0000259" key="5">
    <source>
        <dbReference type="PROSITE" id="PS00716"/>
    </source>
</evidence>
<dbReference type="AlphaFoldDB" id="A0A5C6CNW6"/>
<dbReference type="InterPro" id="IPR013324">
    <property type="entry name" value="RNA_pol_sigma_r3/r4-like"/>
</dbReference>
<keyword evidence="4" id="KW-0804">Transcription</keyword>
<keyword evidence="3" id="KW-0238">DNA-binding</keyword>
<keyword evidence="1" id="KW-0805">Transcription regulation</keyword>
<accession>A0A5C6CNW6</accession>
<dbReference type="SUPFAM" id="SSF88659">
    <property type="entry name" value="Sigma3 and sigma4 domains of RNA polymerase sigma factors"/>
    <property type="match status" value="1"/>
</dbReference>
<dbReference type="GO" id="GO:0003677">
    <property type="term" value="F:DNA binding"/>
    <property type="evidence" value="ECO:0007669"/>
    <property type="project" value="UniProtKB-KW"/>
</dbReference>
<dbReference type="InterPro" id="IPR007630">
    <property type="entry name" value="RNA_pol_sigma70_r4"/>
</dbReference>
<keyword evidence="2" id="KW-0731">Sigma factor</keyword>
<gene>
    <name evidence="6" type="primary">rpoD</name>
    <name evidence="6" type="ORF">Pla52o_23660</name>
</gene>
<dbReference type="RefSeq" id="WP_146594606.1">
    <property type="nucleotide sequence ID" value="NZ_SJPT01000003.1"/>
</dbReference>
<dbReference type="InterPro" id="IPR000943">
    <property type="entry name" value="RNA_pol_sigma70"/>
</dbReference>
<dbReference type="PROSITE" id="PS00716">
    <property type="entry name" value="SIGMA70_2"/>
    <property type="match status" value="1"/>
</dbReference>
<reference evidence="6 7" key="1">
    <citation type="submission" date="2019-02" db="EMBL/GenBank/DDBJ databases">
        <title>Deep-cultivation of Planctomycetes and their phenomic and genomic characterization uncovers novel biology.</title>
        <authorList>
            <person name="Wiegand S."/>
            <person name="Jogler M."/>
            <person name="Boedeker C."/>
            <person name="Pinto D."/>
            <person name="Vollmers J."/>
            <person name="Rivas-Marin E."/>
            <person name="Kohn T."/>
            <person name="Peeters S.H."/>
            <person name="Heuer A."/>
            <person name="Rast P."/>
            <person name="Oberbeckmann S."/>
            <person name="Bunk B."/>
            <person name="Jeske O."/>
            <person name="Meyerdierks A."/>
            <person name="Storesund J.E."/>
            <person name="Kallscheuer N."/>
            <person name="Luecker S."/>
            <person name="Lage O.M."/>
            <person name="Pohl T."/>
            <person name="Merkel B.J."/>
            <person name="Hornburger P."/>
            <person name="Mueller R.-W."/>
            <person name="Bruemmer F."/>
            <person name="Labrenz M."/>
            <person name="Spormann A.M."/>
            <person name="Op Den Camp H."/>
            <person name="Overmann J."/>
            <person name="Amann R."/>
            <person name="Jetten M.S.M."/>
            <person name="Mascher T."/>
            <person name="Medema M.H."/>
            <person name="Devos D.P."/>
            <person name="Kaster A.-K."/>
            <person name="Ovreas L."/>
            <person name="Rohde M."/>
            <person name="Galperin M.Y."/>
            <person name="Jogler C."/>
        </authorList>
    </citation>
    <scope>NUCLEOTIDE SEQUENCE [LARGE SCALE GENOMIC DNA]</scope>
    <source>
        <strain evidence="6 7">Pla52o</strain>
    </source>
</reference>
<dbReference type="OrthoDB" id="9780321at2"/>
<evidence type="ECO:0000256" key="4">
    <source>
        <dbReference type="ARBA" id="ARBA00023163"/>
    </source>
</evidence>
<dbReference type="InterPro" id="IPR036388">
    <property type="entry name" value="WH-like_DNA-bd_sf"/>
</dbReference>
<dbReference type="NCBIfam" id="TIGR02937">
    <property type="entry name" value="sigma70-ECF"/>
    <property type="match status" value="1"/>
</dbReference>
<dbReference type="InterPro" id="IPR050239">
    <property type="entry name" value="Sigma-70_RNA_pol_init_factors"/>
</dbReference>
<dbReference type="PRINTS" id="PR00046">
    <property type="entry name" value="SIGMA70FCT"/>
</dbReference>
<sequence length="562" mass="65084">MHEEYRDEKIQELRDQLTRFAPKAKKVEQAALAEKLCGEIEPNRPYSFDYLCFRITNYRPEKASRHNVEAADLKHDLFLLIEDLSDSADVSVNEFTEPVHTVDDLSRLFSVSTKTISRWRDAGLVSRRLLFGGRKRVGFLHSSVEAFVANNREKIRRGERFSQLSDDEKSEMIERARQLVEGGASLSDVTRQLSEQMNRSPETIRYTLKNFDADHQQLAIFPNHRATLTDDDKRAIFKLATQGSSVTQLCKRFKRTRSSIQRILLDMRMQHVMELPLDYMYNEDFDATASVMETREQEYLAPLPEATTPSRKVRVPSGLPSYLAALYDVPLLNREQEYHLFRKMNYLKHKASRLRDSLETAGATKTAVMDQIDSIYEEAVKVKNKIVQSNLRLVVSIAKRHVASSDDFFALISDGNMSLIRAVEKFDYSRGNKFSTYASWAIMKNFARTIPSEFKHRDRFRTTTEELFLSRQDDRLDPYAEETVQRTRQRELSKILDRLDEREQKIITARFGLGRGNEPLTLKEVGEEMGVTKERIRQLEVRALMKLREAANEAKIDVELGS</sequence>
<dbReference type="InterPro" id="IPR013325">
    <property type="entry name" value="RNA_pol_sigma_r2"/>
</dbReference>
<dbReference type="Pfam" id="PF04545">
    <property type="entry name" value="Sigma70_r4"/>
    <property type="match status" value="1"/>
</dbReference>
<dbReference type="PANTHER" id="PTHR30603:SF60">
    <property type="entry name" value="RNA POLYMERASE SIGMA FACTOR RPOD"/>
    <property type="match status" value="1"/>
</dbReference>
<keyword evidence="7" id="KW-1185">Reference proteome</keyword>
<evidence type="ECO:0000256" key="2">
    <source>
        <dbReference type="ARBA" id="ARBA00023082"/>
    </source>
</evidence>
<dbReference type="GO" id="GO:0016987">
    <property type="term" value="F:sigma factor activity"/>
    <property type="evidence" value="ECO:0007669"/>
    <property type="project" value="UniProtKB-KW"/>
</dbReference>
<dbReference type="InterPro" id="IPR014284">
    <property type="entry name" value="RNA_pol_sigma-70_dom"/>
</dbReference>
<protein>
    <submittedName>
        <fullName evidence="6">RNA polymerase sigma factor RpoD</fullName>
    </submittedName>
</protein>
<dbReference type="GO" id="GO:0006352">
    <property type="term" value="P:DNA-templated transcription initiation"/>
    <property type="evidence" value="ECO:0007669"/>
    <property type="project" value="InterPro"/>
</dbReference>